<gene>
    <name evidence="1" type="ORF">EDF87_11655</name>
</gene>
<protein>
    <submittedName>
        <fullName evidence="1">Uncharacterized protein</fullName>
    </submittedName>
</protein>
<dbReference type="Gene3D" id="3.40.390.10">
    <property type="entry name" value="Collagenase (Catalytic Domain)"/>
    <property type="match status" value="1"/>
</dbReference>
<dbReference type="GO" id="GO:0008237">
    <property type="term" value="F:metallopeptidase activity"/>
    <property type="evidence" value="ECO:0007669"/>
    <property type="project" value="InterPro"/>
</dbReference>
<reference evidence="1 2" key="1">
    <citation type="submission" date="2019-03" db="EMBL/GenBank/DDBJ databases">
        <title>Genomic analyses of the natural microbiome of Caenorhabditis elegans.</title>
        <authorList>
            <person name="Samuel B."/>
        </authorList>
    </citation>
    <scope>NUCLEOTIDE SEQUENCE [LARGE SCALE GENOMIC DNA]</scope>
    <source>
        <strain evidence="1 2">BIGb0525</strain>
    </source>
</reference>
<proteinExistence type="predicted"/>
<evidence type="ECO:0000313" key="2">
    <source>
        <dbReference type="Proteomes" id="UP000295804"/>
    </source>
</evidence>
<name>A0A4R7UZD3_9PSED</name>
<dbReference type="Proteomes" id="UP000295804">
    <property type="component" value="Unassembled WGS sequence"/>
</dbReference>
<dbReference type="InterPro" id="IPR024079">
    <property type="entry name" value="MetalloPept_cat_dom_sf"/>
</dbReference>
<comment type="caution">
    <text evidence="1">The sequence shown here is derived from an EMBL/GenBank/DDBJ whole genome shotgun (WGS) entry which is preliminary data.</text>
</comment>
<sequence length="1299" mass="144256">MRPAVINNTPFVDRCSFDKQERAAIARELNAFILRSAPVVSSGRLSSSASLPDTARLSLKNLFIPYVAGSTFDDVYAPARKALQTMIETEEFLLLCKIHGFSASARIGIDDKANLFGIFGQVKHDLPIAGDDETVRLAEFAKITGGYIYSGYVIGIEQWLAFEGLNLPQTIGDIRQLIAYLNFELPAPPASGDYHELLNSDADSPFYLSRATREIIKQVIQEATEGKTTLLKKLSLADFKQIPIATKRRHVDDIITDCLKQNFASNLGRKLHERLDWHLEADDQHVRANQLREMLQAALVIDLESRTNRPILAGYDLYQPANATRHVAQVRESLEQHLVAEGLIEPDCALLAAHLILAGTAAEFLIPDIPTDLTLEKPGWVVITQAVALIEQASPGSSRLMTYAQIKAFADLAPLSPEQIEQHDAAGLPPTINWAVLNGVIDYRAKKDYDKAALVKATSYFERYMEALSQSETGLSKTPPDRRKIALAALNKVMPEGSYLEKKVFSIKYLSSFKDRSWLESVKAAHPAGILSEVYDLLLSVTNNSEYAINNLLRLRFSILDLYLSGDLIEKGKLTSRFQRQRSFKPPANAFDRLSELESPDVLFDQAFDNYYQGVREGMSSVIKMAISNMSEHDRRALTYGNLTLYTVRKEVNPLNPKEETQFARDQAKGRYGIILCCKNGDALRTYELFSLRGLCRERAELVALLQSSRIIDARPTLSYTGSRYDFQAKNKARDWPLDFAAYSEGSEPRSGVKSRVVVEKLWQLNLDATDFRPVSLFFSRQVNDIAECVLTDHPVASRAELYASLNVKTELEEWRTTKETIERLAINVIVPFKQCIEDIRSGRTDRVSEGVGGCVLDGLSILGLLIGLGATAASIAAKTGSTTLKVLKISRAVARAALSLINPLDGLPTLARKGVRLAGRGIVFVGENALSTARTANAQLRKLISGANAYDLIKAERLTDMRQATWRGADGAGQAVDLAVLERNQAWHAVSLKVDGAWGPRLKILDLGKLPPLKRLLGLFKRLSYTRWYLKKAIPHAKNKLDNSLNALLEINQNDDIGAVLRHVFGTDSAEAVDHLTDNLRAMRRDLESLTFPNIDFRPYEPGTVAALLPSAYKRWRTGLDTGVELEKSATRFLAIYPENLDEFYKLSRYDDASVGDVLVHELAHGAPDTLDLYYGKIYPELYHAEFDAVGLLELARDARKAHPDNLINPHHTLAHRPGFIEFAQIKASLPKLIQDHPALANAESYLLAVSLLDQHETRPAILSSNVKTIEHALKLTAPGTFINGPVLLSLSKATPYP</sequence>
<evidence type="ECO:0000313" key="1">
    <source>
        <dbReference type="EMBL" id="TDV41604.1"/>
    </source>
</evidence>
<organism evidence="1 2">
    <name type="scientific">Pseudomonas helmanticensis</name>
    <dbReference type="NCBI Taxonomy" id="1471381"/>
    <lineage>
        <taxon>Bacteria</taxon>
        <taxon>Pseudomonadati</taxon>
        <taxon>Pseudomonadota</taxon>
        <taxon>Gammaproteobacteria</taxon>
        <taxon>Pseudomonadales</taxon>
        <taxon>Pseudomonadaceae</taxon>
        <taxon>Pseudomonas</taxon>
    </lineage>
</organism>
<dbReference type="EMBL" id="SOCQ01000016">
    <property type="protein sequence ID" value="TDV41604.1"/>
    <property type="molecule type" value="Genomic_DNA"/>
</dbReference>
<dbReference type="RefSeq" id="WP_134177412.1">
    <property type="nucleotide sequence ID" value="NZ_SOCQ01000016.1"/>
</dbReference>
<accession>A0A4R7UZD3</accession>